<sequence>MIVLFQKMVYIILCNKQEQQLLRRLKNACYRKIL</sequence>
<dbReference type="EMBL" id="BK015080">
    <property type="protein sequence ID" value="DAD90228.1"/>
    <property type="molecule type" value="Genomic_DNA"/>
</dbReference>
<reference evidence="1" key="1">
    <citation type="journal article" date="2021" name="Proc. Natl. Acad. Sci. U.S.A.">
        <title>A Catalog of Tens of Thousands of Viruses from Human Metagenomes Reveals Hidden Associations with Chronic Diseases.</title>
        <authorList>
            <person name="Tisza M.J."/>
            <person name="Buck C.B."/>
        </authorList>
    </citation>
    <scope>NUCLEOTIDE SEQUENCE</scope>
    <source>
        <strain evidence="1">Ct8ME27</strain>
    </source>
</reference>
<evidence type="ECO:0000313" key="1">
    <source>
        <dbReference type="EMBL" id="DAD90228.1"/>
    </source>
</evidence>
<protein>
    <submittedName>
        <fullName evidence="1">Uncharacterized protein</fullName>
    </submittedName>
</protein>
<organism evidence="1">
    <name type="scientific">Myoviridae sp. ct8ME27</name>
    <dbReference type="NCBI Taxonomy" id="2826622"/>
    <lineage>
        <taxon>Viruses</taxon>
        <taxon>Duplodnaviria</taxon>
        <taxon>Heunggongvirae</taxon>
        <taxon>Uroviricota</taxon>
        <taxon>Caudoviricetes</taxon>
    </lineage>
</organism>
<name>A0A8S5N6X1_9CAUD</name>
<accession>A0A8S5N6X1</accession>
<proteinExistence type="predicted"/>